<evidence type="ECO:0000259" key="1">
    <source>
        <dbReference type="PROSITE" id="PS50097"/>
    </source>
</evidence>
<feature type="non-terminal residue" evidence="2">
    <location>
        <position position="282"/>
    </location>
</feature>
<reference evidence="2 3" key="1">
    <citation type="submission" date="2013-11" db="EMBL/GenBank/DDBJ databases">
        <title>Genome sequencing of Stegodyphus mimosarum.</title>
        <authorList>
            <person name="Bechsgaard J."/>
        </authorList>
    </citation>
    <scope>NUCLEOTIDE SEQUENCE [LARGE SCALE GENOMIC DNA]</scope>
</reference>
<gene>
    <name evidence="2" type="ORF">X975_18725</name>
</gene>
<dbReference type="PROSITE" id="PS50097">
    <property type="entry name" value="BTB"/>
    <property type="match status" value="1"/>
</dbReference>
<protein>
    <submittedName>
        <fullName evidence="2">BTB/POZ domain-containing protein 6-B</fullName>
    </submittedName>
</protein>
<dbReference type="SUPFAM" id="SSF54695">
    <property type="entry name" value="POZ domain"/>
    <property type="match status" value="1"/>
</dbReference>
<dbReference type="EMBL" id="KK118517">
    <property type="protein sequence ID" value="KFM73156.1"/>
    <property type="molecule type" value="Genomic_DNA"/>
</dbReference>
<sequence length="282" mass="32599">MWEYNEGASSKECSIVKKWGEARQQRHFTDVVFHVGTKPYYTTFHAHKLVLALGSSVFEKMFYGGTPEPECPIIIQDIIPEAFENVLKYLYAEKISMRNYETAFETCKAAEKYDVLDLKKHIDDYFCANCDFYCDHTFLVVFKNAAAFNLPKTVSKYLINRIKGDNRRPYQNEDHRGLLVQEFRKLQPQAVTRILDMTLTNIPVHEVLVLLTEWGIANRNSNTPLNEILKPLVRKLNFAKIGLSEFCAFTEKYPDAFNASDALSIIWHIQKPGSHSKPKWCS</sequence>
<organism evidence="2 3">
    <name type="scientific">Stegodyphus mimosarum</name>
    <name type="common">African social velvet spider</name>
    <dbReference type="NCBI Taxonomy" id="407821"/>
    <lineage>
        <taxon>Eukaryota</taxon>
        <taxon>Metazoa</taxon>
        <taxon>Ecdysozoa</taxon>
        <taxon>Arthropoda</taxon>
        <taxon>Chelicerata</taxon>
        <taxon>Arachnida</taxon>
        <taxon>Araneae</taxon>
        <taxon>Araneomorphae</taxon>
        <taxon>Entelegynae</taxon>
        <taxon>Eresoidea</taxon>
        <taxon>Eresidae</taxon>
        <taxon>Stegodyphus</taxon>
    </lineage>
</organism>
<proteinExistence type="predicted"/>
<dbReference type="InterPro" id="IPR051481">
    <property type="entry name" value="BTB-POZ/Galectin-3-binding"/>
</dbReference>
<dbReference type="SMART" id="SM00225">
    <property type="entry name" value="BTB"/>
    <property type="match status" value="1"/>
</dbReference>
<dbReference type="Pfam" id="PF00651">
    <property type="entry name" value="BTB"/>
    <property type="match status" value="1"/>
</dbReference>
<dbReference type="AlphaFoldDB" id="A0A087U717"/>
<dbReference type="Proteomes" id="UP000054359">
    <property type="component" value="Unassembled WGS sequence"/>
</dbReference>
<dbReference type="PANTHER" id="PTHR24410">
    <property type="entry name" value="HL07962P-RELATED"/>
    <property type="match status" value="1"/>
</dbReference>
<evidence type="ECO:0000313" key="2">
    <source>
        <dbReference type="EMBL" id="KFM73156.1"/>
    </source>
</evidence>
<dbReference type="InterPro" id="IPR011333">
    <property type="entry name" value="SKP1/BTB/POZ_sf"/>
</dbReference>
<dbReference type="InterPro" id="IPR000210">
    <property type="entry name" value="BTB/POZ_dom"/>
</dbReference>
<dbReference type="OrthoDB" id="6481379at2759"/>
<accession>A0A087U717</accession>
<dbReference type="STRING" id="407821.A0A087U717"/>
<evidence type="ECO:0000313" key="3">
    <source>
        <dbReference type="Proteomes" id="UP000054359"/>
    </source>
</evidence>
<name>A0A087U717_STEMI</name>
<feature type="domain" description="BTB" evidence="1">
    <location>
        <begin position="29"/>
        <end position="99"/>
    </location>
</feature>
<dbReference type="Gene3D" id="3.30.710.10">
    <property type="entry name" value="Potassium Channel Kv1.1, Chain A"/>
    <property type="match status" value="1"/>
</dbReference>
<keyword evidence="3" id="KW-1185">Reference proteome</keyword>
<dbReference type="PANTHER" id="PTHR24410:SF23">
    <property type="entry name" value="BTB DOMAIN-CONTAINING PROTEIN-RELATED"/>
    <property type="match status" value="1"/>
</dbReference>
<dbReference type="OMA" id="NIESETC"/>